<sequence>MGNVGGKGLAVYLERRRRVWYAFHDIPADVREALGGHARFTQTLQTEDRKTAERRAAPLKSSWLALIEEARKGGREHLEKDAEFWRKTLLTTPEEYRDMTLEAIAEERRERVERALDRAGFTDYREEGAMDLPEVQEAYRFEAVATGRLVKLDTHLDEWVATLTNEAKTKDMKRATVLRFAEEFPYVSDVKGKDVQRWVNRLASQEQKKAKTIQRILSEVRGYWSYLISLEVVPVDRQVLEDDQGRACLLAAPQPRLPLSPCPA</sequence>
<evidence type="ECO:0000259" key="3">
    <source>
        <dbReference type="PROSITE" id="PS51900"/>
    </source>
</evidence>
<keyword evidence="1" id="KW-0229">DNA integration</keyword>
<keyword evidence="2" id="KW-0238">DNA-binding</keyword>
<proteinExistence type="predicted"/>
<evidence type="ECO:0000256" key="1">
    <source>
        <dbReference type="ARBA" id="ARBA00022908"/>
    </source>
</evidence>
<dbReference type="InterPro" id="IPR004107">
    <property type="entry name" value="Integrase_SAM-like_N"/>
</dbReference>
<reference evidence="4 5" key="1">
    <citation type="journal article" date="2005" name="DNA Res.">
        <title>Complete genome sequence of the facultative anaerobic magnetotactic bacterium Magnetospirillum sp. strain AMB-1.</title>
        <authorList>
            <person name="Matsunaga T."/>
            <person name="Okamura Y."/>
            <person name="Fukuda Y."/>
            <person name="Wahyudi A.T."/>
            <person name="Murase Y."/>
            <person name="Takeyama H."/>
        </authorList>
    </citation>
    <scope>NUCLEOTIDE SEQUENCE [LARGE SCALE GENOMIC DNA]</scope>
    <source>
        <strain evidence="5">ATCC 700264 / AMB-1</strain>
    </source>
</reference>
<dbReference type="EMBL" id="AP007255">
    <property type="protein sequence ID" value="BAE49223.1"/>
    <property type="molecule type" value="Genomic_DNA"/>
</dbReference>
<name>Q2WAA2_PARM1</name>
<dbReference type="GO" id="GO:0003677">
    <property type="term" value="F:DNA binding"/>
    <property type="evidence" value="ECO:0007669"/>
    <property type="project" value="UniProtKB-UniRule"/>
</dbReference>
<dbReference type="InterPro" id="IPR046668">
    <property type="entry name" value="DUF6538"/>
</dbReference>
<evidence type="ECO:0000313" key="4">
    <source>
        <dbReference type="EMBL" id="BAE49223.1"/>
    </source>
</evidence>
<evidence type="ECO:0000256" key="2">
    <source>
        <dbReference type="PROSITE-ProRule" id="PRU01248"/>
    </source>
</evidence>
<dbReference type="PROSITE" id="PS51900">
    <property type="entry name" value="CB"/>
    <property type="match status" value="1"/>
</dbReference>
<dbReference type="STRING" id="342108.amb0419"/>
<dbReference type="Proteomes" id="UP000007058">
    <property type="component" value="Chromosome"/>
</dbReference>
<protein>
    <recommendedName>
        <fullName evidence="3">Core-binding (CB) domain-containing protein</fullName>
    </recommendedName>
</protein>
<dbReference type="InterPro" id="IPR044068">
    <property type="entry name" value="CB"/>
</dbReference>
<dbReference type="HOGENOM" id="CLU_1052929_0_0_5"/>
<dbReference type="GO" id="GO:0015074">
    <property type="term" value="P:DNA integration"/>
    <property type="evidence" value="ECO:0007669"/>
    <property type="project" value="UniProtKB-KW"/>
</dbReference>
<dbReference type="Pfam" id="PF20172">
    <property type="entry name" value="DUF6538"/>
    <property type="match status" value="1"/>
</dbReference>
<gene>
    <name evidence="4" type="ordered locus">amb0419</name>
</gene>
<dbReference type="KEGG" id="mag:amb0419"/>
<feature type="domain" description="Core-binding (CB)" evidence="3">
    <location>
        <begin position="150"/>
        <end position="228"/>
    </location>
</feature>
<evidence type="ECO:0000313" key="5">
    <source>
        <dbReference type="Proteomes" id="UP000007058"/>
    </source>
</evidence>
<dbReference type="Pfam" id="PF02899">
    <property type="entry name" value="Phage_int_SAM_1"/>
    <property type="match status" value="1"/>
</dbReference>
<keyword evidence="5" id="KW-1185">Reference proteome</keyword>
<dbReference type="AlphaFoldDB" id="Q2WAA2"/>
<organism evidence="4 5">
    <name type="scientific">Paramagnetospirillum magneticum (strain ATCC 700264 / AMB-1)</name>
    <name type="common">Magnetospirillum magneticum</name>
    <dbReference type="NCBI Taxonomy" id="342108"/>
    <lineage>
        <taxon>Bacteria</taxon>
        <taxon>Pseudomonadati</taxon>
        <taxon>Pseudomonadota</taxon>
        <taxon>Alphaproteobacteria</taxon>
        <taxon>Rhodospirillales</taxon>
        <taxon>Magnetospirillaceae</taxon>
        <taxon>Paramagnetospirillum</taxon>
    </lineage>
</organism>
<accession>Q2WAA2</accession>